<dbReference type="AlphaFoldDB" id="A0A192D2J6"/>
<keyword evidence="3" id="KW-1185">Reference proteome</keyword>
<feature type="transmembrane region" description="Helical" evidence="1">
    <location>
        <begin position="120"/>
        <end position="139"/>
    </location>
</feature>
<keyword evidence="1" id="KW-0472">Membrane</keyword>
<feature type="transmembrane region" description="Helical" evidence="1">
    <location>
        <begin position="41"/>
        <end position="62"/>
    </location>
</feature>
<evidence type="ECO:0008006" key="4">
    <source>
        <dbReference type="Google" id="ProtNLM"/>
    </source>
</evidence>
<organism evidence="2 3">
    <name type="scientific">Erythrobacter neustonensis</name>
    <dbReference type="NCBI Taxonomy" id="1112"/>
    <lineage>
        <taxon>Bacteria</taxon>
        <taxon>Pseudomonadati</taxon>
        <taxon>Pseudomonadota</taxon>
        <taxon>Alphaproteobacteria</taxon>
        <taxon>Sphingomonadales</taxon>
        <taxon>Erythrobacteraceae</taxon>
        <taxon>Erythrobacter/Porphyrobacter group</taxon>
        <taxon>Erythrobacter</taxon>
    </lineage>
</organism>
<feature type="transmembrane region" description="Helical" evidence="1">
    <location>
        <begin position="173"/>
        <end position="195"/>
    </location>
</feature>
<proteinExistence type="predicted"/>
<evidence type="ECO:0000256" key="1">
    <source>
        <dbReference type="SAM" id="Phobius"/>
    </source>
</evidence>
<keyword evidence="1" id="KW-0812">Transmembrane</keyword>
<name>A0A192D2J6_9SPHN</name>
<accession>A0A192D2J6</accession>
<reference evidence="2 3" key="1">
    <citation type="submission" date="2016-05" db="EMBL/GenBank/DDBJ databases">
        <title>Compelete Genome Sequence of Bacteriochlorophyll-Synthesizing Bacterium Porphyrobacter neustonensis DSM 9434.</title>
        <authorList>
            <person name="Shi X.-L."/>
            <person name="Wu Y.-H."/>
            <person name="Cheng H."/>
            <person name="Xu L."/>
            <person name="Zhang X.-Q."/>
            <person name="Wang C.-S."/>
            <person name="Xu X.-W."/>
        </authorList>
    </citation>
    <scope>NUCLEOTIDE SEQUENCE [LARGE SCALE GENOMIC DNA]</scope>
    <source>
        <strain evidence="2 3">DSM 9434</strain>
    </source>
</reference>
<evidence type="ECO:0000313" key="3">
    <source>
        <dbReference type="Proteomes" id="UP000078263"/>
    </source>
</evidence>
<feature type="transmembrane region" description="Helical" evidence="1">
    <location>
        <begin position="238"/>
        <end position="266"/>
    </location>
</feature>
<sequence>MTRLFKPSRAELYAAALFVAALNGMALRMQTQVASRGWGNAVADLFGISAIVWFALYALIAIGLKPAEHSRPRRSDWLIGGALLAACLLPSAAPALAGLLLVSAWLLLSANTQAERSLAIIALALTGPLLWGPLILNLLGTELLDFDASIAALLSGHTASGNLIRVPGDTPDVLIMPGCSAFKNLAPIFVLAATLSQLLGTAIDRSLGLACLLAALAVIMINSMRLALIALYPAQYDYWHAGGGATLFSYATLLAILAIIGSALVLRERRHAV</sequence>
<dbReference type="EMBL" id="CP016033">
    <property type="protein sequence ID" value="ANK12157.1"/>
    <property type="molecule type" value="Genomic_DNA"/>
</dbReference>
<evidence type="ECO:0000313" key="2">
    <source>
        <dbReference type="EMBL" id="ANK12157.1"/>
    </source>
</evidence>
<dbReference type="KEGG" id="pns:A9D12_03520"/>
<dbReference type="OrthoDB" id="7594191at2"/>
<keyword evidence="1" id="KW-1133">Transmembrane helix</keyword>
<feature type="transmembrane region" description="Helical" evidence="1">
    <location>
        <begin position="207"/>
        <end position="232"/>
    </location>
</feature>
<feature type="transmembrane region" description="Helical" evidence="1">
    <location>
        <begin position="12"/>
        <end position="29"/>
    </location>
</feature>
<dbReference type="RefSeq" id="WP_068349832.1">
    <property type="nucleotide sequence ID" value="NZ_CP016033.1"/>
</dbReference>
<protein>
    <recommendedName>
        <fullName evidence="4">Exosortase</fullName>
    </recommendedName>
</protein>
<dbReference type="Proteomes" id="UP000078263">
    <property type="component" value="Chromosome"/>
</dbReference>
<feature type="transmembrane region" description="Helical" evidence="1">
    <location>
        <begin position="82"/>
        <end position="108"/>
    </location>
</feature>
<gene>
    <name evidence="2" type="ORF">A9D12_03520</name>
</gene>